<sequence>MSRTVEVRKAVMALVPAMPGWRVYEDVATGQSPPWVVVRVSETGRSGAEDLHAVSHDGVLDIRVVGRDGDGISIAMDRLKDSLDGAMPVDRRISRLVPDQDSGLYAAELIDTATSAPYLMRVLTWRFAWSA</sequence>
<name>A0A556R9X4_9BIFI</name>
<dbReference type="Proteomes" id="UP000317536">
    <property type="component" value="Unassembled WGS sequence"/>
</dbReference>
<protein>
    <submittedName>
        <fullName evidence="1">DUF3168 domain-containing protein</fullName>
    </submittedName>
</protein>
<dbReference type="Pfam" id="PF11367">
    <property type="entry name" value="Tail_completion_gp17"/>
    <property type="match status" value="1"/>
</dbReference>
<accession>A0A556R9X4</accession>
<dbReference type="EMBL" id="VMHJ01000002">
    <property type="protein sequence ID" value="TSJ85673.1"/>
    <property type="molecule type" value="Genomic_DNA"/>
</dbReference>
<evidence type="ECO:0000313" key="2">
    <source>
        <dbReference type="Proteomes" id="UP000317536"/>
    </source>
</evidence>
<gene>
    <name evidence="1" type="ORF">FPK29_04750</name>
</gene>
<reference evidence="1 2" key="1">
    <citation type="submission" date="2019-07" db="EMBL/GenBank/DDBJ databases">
        <title>Bifidobacterium asteroides genomes.</title>
        <authorList>
            <person name="Zheng H."/>
        </authorList>
    </citation>
    <scope>NUCLEOTIDE SEQUENCE [LARGE SCALE GENOMIC DNA]</scope>
    <source>
        <strain evidence="1 2">W8111</strain>
    </source>
</reference>
<dbReference type="AlphaFoldDB" id="A0A556R9X4"/>
<comment type="caution">
    <text evidence="1">The sequence shown here is derived from an EMBL/GenBank/DDBJ whole genome shotgun (WGS) entry which is preliminary data.</text>
</comment>
<dbReference type="InterPro" id="IPR021508">
    <property type="entry name" value="Gp17-like"/>
</dbReference>
<organism evidence="1 2">
    <name type="scientific">Bifidobacterium asteroides</name>
    <dbReference type="NCBI Taxonomy" id="1684"/>
    <lineage>
        <taxon>Bacteria</taxon>
        <taxon>Bacillati</taxon>
        <taxon>Actinomycetota</taxon>
        <taxon>Actinomycetes</taxon>
        <taxon>Bifidobacteriales</taxon>
        <taxon>Bifidobacteriaceae</taxon>
        <taxon>Bifidobacterium</taxon>
    </lineage>
</organism>
<evidence type="ECO:0000313" key="1">
    <source>
        <dbReference type="EMBL" id="TSJ85673.1"/>
    </source>
</evidence>
<proteinExistence type="predicted"/>